<evidence type="ECO:0000313" key="4">
    <source>
        <dbReference type="EMBL" id="RGL14528.1"/>
    </source>
</evidence>
<dbReference type="Gene3D" id="3.30.2020.40">
    <property type="entry name" value="Uncharacterised protein PF10387, DUF2442"/>
    <property type="match status" value="1"/>
</dbReference>
<dbReference type="GeneID" id="99752246"/>
<evidence type="ECO:0000313" key="9">
    <source>
        <dbReference type="Proteomes" id="UP000433928"/>
    </source>
</evidence>
<proteinExistence type="predicted"/>
<evidence type="ECO:0000313" key="10">
    <source>
        <dbReference type="Proteomes" id="UP001215818"/>
    </source>
</evidence>
<gene>
    <name evidence="5" type="ORF">DWW83_11685</name>
    <name evidence="4" type="ORF">DXC80_08430</name>
    <name evidence="1" type="ORF">ERS852510_04215</name>
    <name evidence="2" type="ORF">GAQ59_10380</name>
    <name evidence="3" type="ORF">POY73_05180</name>
</gene>
<evidence type="ECO:0000313" key="8">
    <source>
        <dbReference type="Proteomes" id="UP000284022"/>
    </source>
</evidence>
<dbReference type="Proteomes" id="UP000260795">
    <property type="component" value="Unassembled WGS sequence"/>
</dbReference>
<evidence type="ECO:0000313" key="3">
    <source>
        <dbReference type="EMBL" id="MDC1793529.1"/>
    </source>
</evidence>
<dbReference type="EMBL" id="JAQNRK010000003">
    <property type="protein sequence ID" value="MDC1793529.1"/>
    <property type="molecule type" value="Genomic_DNA"/>
</dbReference>
<dbReference type="EMBL" id="WCUG01000008">
    <property type="protein sequence ID" value="KAB4169591.1"/>
    <property type="molecule type" value="Genomic_DNA"/>
</dbReference>
<evidence type="ECO:0000313" key="2">
    <source>
        <dbReference type="EMBL" id="KAB4169591.1"/>
    </source>
</evidence>
<dbReference type="EMBL" id="QRXV01000011">
    <property type="protein sequence ID" value="RGU39099.1"/>
    <property type="molecule type" value="Genomic_DNA"/>
</dbReference>
<dbReference type="InterPro" id="IPR018841">
    <property type="entry name" value="DUF2442"/>
</dbReference>
<evidence type="ECO:0000313" key="7">
    <source>
        <dbReference type="Proteomes" id="UP000260795"/>
    </source>
</evidence>
<sequence length="135" mass="15788">MVAKKVWFEGERIYIETDDGRTLWQSILYYQRLRNATKEQREDYELGAFGIHWEEIDEDVSYESFEYDDPEPAGISRLFLTHPEINASAVARRMGMQQSLLAQYIRGIKRPSKEREQAILNTVREIGKELSGISI</sequence>
<name>A0A174T365_BACUN</name>
<evidence type="ECO:0000313" key="6">
    <source>
        <dbReference type="Proteomes" id="UP000095766"/>
    </source>
</evidence>
<accession>A0A174T365</accession>
<dbReference type="EMBL" id="CZAO01000044">
    <property type="protein sequence ID" value="CUQ37832.1"/>
    <property type="molecule type" value="Genomic_DNA"/>
</dbReference>
<dbReference type="Proteomes" id="UP000095766">
    <property type="component" value="Unassembled WGS sequence"/>
</dbReference>
<dbReference type="Proteomes" id="UP000284022">
    <property type="component" value="Unassembled WGS sequence"/>
</dbReference>
<dbReference type="AlphaFoldDB" id="A0A174T365"/>
<dbReference type="Proteomes" id="UP000433928">
    <property type="component" value="Unassembled WGS sequence"/>
</dbReference>
<evidence type="ECO:0000313" key="1">
    <source>
        <dbReference type="EMBL" id="CUQ37832.1"/>
    </source>
</evidence>
<dbReference type="EMBL" id="QSRK01000010">
    <property type="protein sequence ID" value="RGL14528.1"/>
    <property type="molecule type" value="Genomic_DNA"/>
</dbReference>
<organism evidence="1 6">
    <name type="scientific">Bacteroides uniformis</name>
    <dbReference type="NCBI Taxonomy" id="820"/>
    <lineage>
        <taxon>Bacteria</taxon>
        <taxon>Pseudomonadati</taxon>
        <taxon>Bacteroidota</taxon>
        <taxon>Bacteroidia</taxon>
        <taxon>Bacteroidales</taxon>
        <taxon>Bacteroidaceae</taxon>
        <taxon>Bacteroides</taxon>
    </lineage>
</organism>
<reference evidence="1 6" key="1">
    <citation type="submission" date="2015-09" db="EMBL/GenBank/DDBJ databases">
        <authorList>
            <consortium name="Pathogen Informatics"/>
        </authorList>
    </citation>
    <scope>NUCLEOTIDE SEQUENCE [LARGE SCALE GENOMIC DNA]</scope>
    <source>
        <strain evidence="1 6">2789STDY5834898</strain>
    </source>
</reference>
<dbReference type="Proteomes" id="UP001215818">
    <property type="component" value="Unassembled WGS sequence"/>
</dbReference>
<reference evidence="2 9" key="3">
    <citation type="journal article" date="2019" name="Nat. Med.">
        <title>A library of human gut bacterial isolates paired with longitudinal multiomics data enables mechanistic microbiome research.</title>
        <authorList>
            <person name="Poyet M."/>
            <person name="Groussin M."/>
            <person name="Gibbons S.M."/>
            <person name="Avila-Pacheco J."/>
            <person name="Jiang X."/>
            <person name="Kearney S.M."/>
            <person name="Perrotta A.R."/>
            <person name="Berdy B."/>
            <person name="Zhao S."/>
            <person name="Lieberman T.D."/>
            <person name="Swanson P.K."/>
            <person name="Smith M."/>
            <person name="Roesemann S."/>
            <person name="Alexander J.E."/>
            <person name="Rich S.A."/>
            <person name="Livny J."/>
            <person name="Vlamakis H."/>
            <person name="Clish C."/>
            <person name="Bullock K."/>
            <person name="Deik A."/>
            <person name="Scott J."/>
            <person name="Pierce K.A."/>
            <person name="Xavier R.J."/>
            <person name="Alm E.J."/>
        </authorList>
    </citation>
    <scope>NUCLEOTIDE SEQUENCE [LARGE SCALE GENOMIC DNA]</scope>
    <source>
        <strain evidence="2 9">BIOML-A27</strain>
    </source>
</reference>
<dbReference type="RefSeq" id="WP_005828999.1">
    <property type="nucleotide sequence ID" value="NZ_BAABXG010000001.1"/>
</dbReference>
<reference evidence="7 8" key="2">
    <citation type="submission" date="2018-08" db="EMBL/GenBank/DDBJ databases">
        <title>A genome reference for cultivated species of the human gut microbiota.</title>
        <authorList>
            <person name="Zou Y."/>
            <person name="Xue W."/>
            <person name="Luo G."/>
        </authorList>
    </citation>
    <scope>NUCLEOTIDE SEQUENCE [LARGE SCALE GENOMIC DNA]</scope>
    <source>
        <strain evidence="5 8">AF17-20</strain>
        <strain evidence="4 7">TF08-13</strain>
    </source>
</reference>
<reference evidence="3 10" key="4">
    <citation type="submission" date="2022-10" db="EMBL/GenBank/DDBJ databases">
        <title>Human gut microbiome strain richness.</title>
        <authorList>
            <person name="Chen-Liaw A."/>
        </authorList>
    </citation>
    <scope>NUCLEOTIDE SEQUENCE [LARGE SCALE GENOMIC DNA]</scope>
    <source>
        <strain evidence="3 10">D53st1_B1_D53t1_180928</strain>
    </source>
</reference>
<dbReference type="Pfam" id="PF10387">
    <property type="entry name" value="DUF2442"/>
    <property type="match status" value="1"/>
</dbReference>
<protein>
    <submittedName>
        <fullName evidence="2">DUF2442 domain-containing protein</fullName>
    </submittedName>
    <submittedName>
        <fullName evidence="1">Protein of uncharacterized function (DUF3532)</fullName>
    </submittedName>
</protein>
<evidence type="ECO:0000313" key="5">
    <source>
        <dbReference type="EMBL" id="RGU39099.1"/>
    </source>
</evidence>